<gene>
    <name evidence="1" type="ORF">ASZ90_016058</name>
</gene>
<organism evidence="1">
    <name type="scientific">hydrocarbon metagenome</name>
    <dbReference type="NCBI Taxonomy" id="938273"/>
    <lineage>
        <taxon>unclassified sequences</taxon>
        <taxon>metagenomes</taxon>
        <taxon>ecological metagenomes</taxon>
    </lineage>
</organism>
<protein>
    <submittedName>
        <fullName evidence="1">Uncharacterized protein</fullName>
    </submittedName>
</protein>
<sequence>MISCLFRTIPVRLPGLLPYPFVSSGTWRGARPGLAVVFLLFPEYAPLQGIEGDWFHMIPERQVIFISGWVI</sequence>
<name>A0A0W8F089_9ZZZZ</name>
<comment type="caution">
    <text evidence="1">The sequence shown here is derived from an EMBL/GenBank/DDBJ whole genome shotgun (WGS) entry which is preliminary data.</text>
</comment>
<accession>A0A0W8F089</accession>
<dbReference type="AlphaFoldDB" id="A0A0W8F089"/>
<reference evidence="1" key="1">
    <citation type="journal article" date="2015" name="Proc. Natl. Acad. Sci. U.S.A.">
        <title>Networks of energetic and metabolic interactions define dynamics in microbial communities.</title>
        <authorList>
            <person name="Embree M."/>
            <person name="Liu J.K."/>
            <person name="Al-Bassam M.M."/>
            <person name="Zengler K."/>
        </authorList>
    </citation>
    <scope>NUCLEOTIDE SEQUENCE</scope>
</reference>
<dbReference type="EMBL" id="LNQE01001675">
    <property type="protein sequence ID" value="KUG14295.1"/>
    <property type="molecule type" value="Genomic_DNA"/>
</dbReference>
<evidence type="ECO:0000313" key="1">
    <source>
        <dbReference type="EMBL" id="KUG14295.1"/>
    </source>
</evidence>
<proteinExistence type="predicted"/>